<feature type="transmembrane region" description="Helical" evidence="7">
    <location>
        <begin position="137"/>
        <end position="158"/>
    </location>
</feature>
<feature type="transmembrane region" description="Helical" evidence="7">
    <location>
        <begin position="164"/>
        <end position="185"/>
    </location>
</feature>
<gene>
    <name evidence="10" type="ORF">UA74_08880</name>
</gene>
<evidence type="ECO:0000256" key="2">
    <source>
        <dbReference type="ARBA" id="ARBA00022448"/>
    </source>
</evidence>
<evidence type="ECO:0000256" key="4">
    <source>
        <dbReference type="ARBA" id="ARBA00022692"/>
    </source>
</evidence>
<feature type="transmembrane region" description="Helical" evidence="7">
    <location>
        <begin position="44"/>
        <end position="65"/>
    </location>
</feature>
<evidence type="ECO:0000256" key="7">
    <source>
        <dbReference type="RuleBase" id="RU363032"/>
    </source>
</evidence>
<evidence type="ECO:0000256" key="8">
    <source>
        <dbReference type="SAM" id="MobiDB-lite"/>
    </source>
</evidence>
<evidence type="ECO:0000256" key="1">
    <source>
        <dbReference type="ARBA" id="ARBA00004651"/>
    </source>
</evidence>
<dbReference type="Proteomes" id="UP000185511">
    <property type="component" value="Chromosome"/>
</dbReference>
<dbReference type="InterPro" id="IPR000515">
    <property type="entry name" value="MetI-like"/>
</dbReference>
<keyword evidence="3" id="KW-1003">Cell membrane</keyword>
<dbReference type="EMBL" id="CP016076">
    <property type="protein sequence ID" value="APU13840.1"/>
    <property type="molecule type" value="Genomic_DNA"/>
</dbReference>
<evidence type="ECO:0000256" key="5">
    <source>
        <dbReference type="ARBA" id="ARBA00022989"/>
    </source>
</evidence>
<reference evidence="11" key="1">
    <citation type="submission" date="2016-06" db="EMBL/GenBank/DDBJ databases">
        <title>Complete genome sequence of Actinoalloteichus fjordicus DSM 46855 (=ADI127-17), type strain of the new species Actinoalloteichus fjordicus.</title>
        <authorList>
            <person name="Ruckert C."/>
            <person name="Nouioui I."/>
            <person name="Willmese J."/>
            <person name="van Wezel G."/>
            <person name="Klenk H.-P."/>
            <person name="Kalinowski J."/>
            <person name="Zotchev S.B."/>
        </authorList>
    </citation>
    <scope>NUCLEOTIDE SEQUENCE [LARGE SCALE GENOMIC DNA]</scope>
    <source>
        <strain evidence="11">ADI127-7</strain>
    </source>
</reference>
<proteinExistence type="inferred from homology"/>
<feature type="transmembrane region" description="Helical" evidence="7">
    <location>
        <begin position="106"/>
        <end position="130"/>
    </location>
</feature>
<keyword evidence="5 7" id="KW-1133">Transmembrane helix</keyword>
<comment type="similarity">
    <text evidence="7">Belongs to the binding-protein-dependent transport system permease family.</text>
</comment>
<dbReference type="Pfam" id="PF00528">
    <property type="entry name" value="BPD_transp_1"/>
    <property type="match status" value="1"/>
</dbReference>
<feature type="compositionally biased region" description="Low complexity" evidence="8">
    <location>
        <begin position="11"/>
        <end position="29"/>
    </location>
</feature>
<keyword evidence="6 7" id="KW-0472">Membrane</keyword>
<dbReference type="PANTHER" id="PTHR43386">
    <property type="entry name" value="OLIGOPEPTIDE TRANSPORT SYSTEM PERMEASE PROTEIN APPC"/>
    <property type="match status" value="1"/>
</dbReference>
<name>A0AAC9LCD8_9PSEU</name>
<dbReference type="Gene3D" id="1.10.3720.10">
    <property type="entry name" value="MetI-like"/>
    <property type="match status" value="1"/>
</dbReference>
<keyword evidence="2 7" id="KW-0813">Transport</keyword>
<evidence type="ECO:0000313" key="10">
    <source>
        <dbReference type="EMBL" id="APU13840.1"/>
    </source>
</evidence>
<evidence type="ECO:0000256" key="6">
    <source>
        <dbReference type="ARBA" id="ARBA00023136"/>
    </source>
</evidence>
<dbReference type="CDD" id="cd06261">
    <property type="entry name" value="TM_PBP2"/>
    <property type="match status" value="1"/>
</dbReference>
<keyword evidence="4 7" id="KW-0812">Transmembrane</keyword>
<sequence>MTGMDGQKEVTPPTTTAAPSAPAPSAGGRARPVRIGGLLRDGKLRIGLSIVGCFALIGLLGPFFITDVGAISDQALQPPSAEHWLGTTQTGQDIFGQLVNATRGSLIVGLVVGLLATVLSVLVGVVGGYLGGRVDEGLSLVSNVVLVIPSLPLVILITNYLDGAGILTIALIISITSWAASARVLRAQTLSVRSRDYVAAARAMGERTWRVVFVEILPNLLPVIASQFVFAIIFAILTEAGLSFLGLGGIDYLTWGTMLYFAQNAQALALGAWWWFIPPGLSIALVGAGLSLINFSFDELINPRLRAPGVPRPARKTRRRS</sequence>
<keyword evidence="11" id="KW-1185">Reference proteome</keyword>
<feature type="domain" description="ABC transmembrane type-1" evidence="9">
    <location>
        <begin position="106"/>
        <end position="294"/>
    </location>
</feature>
<dbReference type="GO" id="GO:0005886">
    <property type="term" value="C:plasma membrane"/>
    <property type="evidence" value="ECO:0007669"/>
    <property type="project" value="UniProtKB-SubCell"/>
</dbReference>
<dbReference type="InterPro" id="IPR050366">
    <property type="entry name" value="BP-dependent_transpt_permease"/>
</dbReference>
<organism evidence="10 11">
    <name type="scientific">Actinoalloteichus fjordicus</name>
    <dbReference type="NCBI Taxonomy" id="1612552"/>
    <lineage>
        <taxon>Bacteria</taxon>
        <taxon>Bacillati</taxon>
        <taxon>Actinomycetota</taxon>
        <taxon>Actinomycetes</taxon>
        <taxon>Pseudonocardiales</taxon>
        <taxon>Pseudonocardiaceae</taxon>
        <taxon>Actinoalloteichus</taxon>
    </lineage>
</organism>
<feature type="transmembrane region" description="Helical" evidence="7">
    <location>
        <begin position="273"/>
        <end position="297"/>
    </location>
</feature>
<dbReference type="PANTHER" id="PTHR43386:SF1">
    <property type="entry name" value="D,D-DIPEPTIDE TRANSPORT SYSTEM PERMEASE PROTEIN DDPC-RELATED"/>
    <property type="match status" value="1"/>
</dbReference>
<feature type="region of interest" description="Disordered" evidence="8">
    <location>
        <begin position="1"/>
        <end position="29"/>
    </location>
</feature>
<comment type="subcellular location">
    <subcellularLocation>
        <location evidence="1 7">Cell membrane</location>
        <topology evidence="1 7">Multi-pass membrane protein</topology>
    </subcellularLocation>
</comment>
<dbReference type="InterPro" id="IPR035906">
    <property type="entry name" value="MetI-like_sf"/>
</dbReference>
<accession>A0AAC9LCD8</accession>
<dbReference type="KEGG" id="acad:UA74_08880"/>
<evidence type="ECO:0000313" key="11">
    <source>
        <dbReference type="Proteomes" id="UP000185511"/>
    </source>
</evidence>
<dbReference type="PROSITE" id="PS50928">
    <property type="entry name" value="ABC_TM1"/>
    <property type="match status" value="1"/>
</dbReference>
<evidence type="ECO:0000256" key="3">
    <source>
        <dbReference type="ARBA" id="ARBA00022475"/>
    </source>
</evidence>
<protein>
    <submittedName>
        <fullName evidence="10">ABC-type dipeptide/oligopeptide/nickel transport system, permease component</fullName>
    </submittedName>
</protein>
<dbReference type="SUPFAM" id="SSF161098">
    <property type="entry name" value="MetI-like"/>
    <property type="match status" value="1"/>
</dbReference>
<evidence type="ECO:0000259" key="9">
    <source>
        <dbReference type="PROSITE" id="PS50928"/>
    </source>
</evidence>
<dbReference type="AlphaFoldDB" id="A0AAC9LCD8"/>
<dbReference type="GO" id="GO:0071916">
    <property type="term" value="F:dipeptide transmembrane transporter activity"/>
    <property type="evidence" value="ECO:0007669"/>
    <property type="project" value="TreeGrafter"/>
</dbReference>